<gene>
    <name evidence="1" type="ORF">ACINKY_21295</name>
</gene>
<proteinExistence type="predicted"/>
<keyword evidence="2" id="KW-1185">Reference proteome</keyword>
<dbReference type="RefSeq" id="WP_402877347.1">
    <property type="nucleotide sequence ID" value="NZ_JBIYSL010000005.1"/>
</dbReference>
<organism evidence="1 2">
    <name type="scientific">Paenibacillus illinoisensis</name>
    <dbReference type="NCBI Taxonomy" id="59845"/>
    <lineage>
        <taxon>Bacteria</taxon>
        <taxon>Bacillati</taxon>
        <taxon>Bacillota</taxon>
        <taxon>Bacilli</taxon>
        <taxon>Bacillales</taxon>
        <taxon>Paenibacillaceae</taxon>
        <taxon>Paenibacillus</taxon>
    </lineage>
</organism>
<protein>
    <submittedName>
        <fullName evidence="1">Uncharacterized protein</fullName>
    </submittedName>
</protein>
<sequence>MAVVAKRFAKGLGTAALTTVYTVPANTTAILKAITLCNTAASGEVDFSLTLGGTKIINSHKIKAFDTITIPFLDQVLVAGETIQIQSASGGSVSYIMSGKEVT</sequence>
<accession>A0ABW8HYM0</accession>
<name>A0ABW8HYM0_9BACL</name>
<dbReference type="EMBL" id="JBIYSL010000005">
    <property type="protein sequence ID" value="MFK0524739.1"/>
    <property type="molecule type" value="Genomic_DNA"/>
</dbReference>
<evidence type="ECO:0000313" key="2">
    <source>
        <dbReference type="Proteomes" id="UP001618531"/>
    </source>
</evidence>
<dbReference type="Proteomes" id="UP001618531">
    <property type="component" value="Unassembled WGS sequence"/>
</dbReference>
<comment type="caution">
    <text evidence="1">The sequence shown here is derived from an EMBL/GenBank/DDBJ whole genome shotgun (WGS) entry which is preliminary data.</text>
</comment>
<reference evidence="1 2" key="1">
    <citation type="submission" date="2024-11" db="EMBL/GenBank/DDBJ databases">
        <title>Identification and Characterization of a Novel Fosfomycin Bacillithiol Transferase FosB8 in Paenibacillus illinoisensis.</title>
        <authorList>
            <person name="Lu W."/>
        </authorList>
    </citation>
    <scope>NUCLEOTIDE SEQUENCE [LARGE SCALE GENOMIC DNA]</scope>
    <source>
        <strain evidence="1 2">WP77</strain>
    </source>
</reference>
<evidence type="ECO:0000313" key="1">
    <source>
        <dbReference type="EMBL" id="MFK0524739.1"/>
    </source>
</evidence>